<gene>
    <name evidence="2" type="ORF">ENSA5_40910</name>
</gene>
<dbReference type="SUPFAM" id="SSF143447">
    <property type="entry name" value="AMMECR1-like"/>
    <property type="match status" value="1"/>
</dbReference>
<reference evidence="2 3" key="1">
    <citation type="submission" date="2018-03" db="EMBL/GenBank/DDBJ databases">
        <title>Draft Genome Sequences of the Obligatory Marine Myxobacteria Enhygromyxa salina SWB005.</title>
        <authorList>
            <person name="Poehlein A."/>
            <person name="Moghaddam J.A."/>
            <person name="Harms H."/>
            <person name="Alanjari M."/>
            <person name="Koenig G.M."/>
            <person name="Daniel R."/>
            <person name="Schaeberle T.F."/>
        </authorList>
    </citation>
    <scope>NUCLEOTIDE SEQUENCE [LARGE SCALE GENOMIC DNA]</scope>
    <source>
        <strain evidence="2 3">SWB005</strain>
    </source>
</reference>
<evidence type="ECO:0000313" key="3">
    <source>
        <dbReference type="Proteomes" id="UP000237968"/>
    </source>
</evidence>
<dbReference type="Gene3D" id="3.30.700.20">
    <property type="entry name" value="Hypothetical protein ph0010, domain 1"/>
    <property type="match status" value="1"/>
</dbReference>
<dbReference type="Proteomes" id="UP000237968">
    <property type="component" value="Unassembled WGS sequence"/>
</dbReference>
<dbReference type="InterPro" id="IPR036071">
    <property type="entry name" value="AMMECR1_dom_sf"/>
</dbReference>
<dbReference type="PANTHER" id="PTHR13016">
    <property type="entry name" value="AMMECR1 HOMOLOG"/>
    <property type="match status" value="1"/>
</dbReference>
<dbReference type="OrthoDB" id="9782820at2"/>
<dbReference type="InterPro" id="IPR027623">
    <property type="entry name" value="AmmeMemoSam_A"/>
</dbReference>
<dbReference type="PROSITE" id="PS51112">
    <property type="entry name" value="AMMECR1"/>
    <property type="match status" value="1"/>
</dbReference>
<evidence type="ECO:0000313" key="2">
    <source>
        <dbReference type="EMBL" id="PRP94472.1"/>
    </source>
</evidence>
<dbReference type="EMBL" id="PVNK01000177">
    <property type="protein sequence ID" value="PRP94472.1"/>
    <property type="molecule type" value="Genomic_DNA"/>
</dbReference>
<dbReference type="InterPro" id="IPR027485">
    <property type="entry name" value="AMMECR1_N"/>
</dbReference>
<name>A0A2S9XNP6_9BACT</name>
<proteinExistence type="predicted"/>
<comment type="caution">
    <text evidence="2">The sequence shown here is derived from an EMBL/GenBank/DDBJ whole genome shotgun (WGS) entry which is preliminary data.</text>
</comment>
<dbReference type="InterPro" id="IPR002733">
    <property type="entry name" value="AMMECR1_domain"/>
</dbReference>
<feature type="domain" description="AMMECR1" evidence="1">
    <location>
        <begin position="7"/>
        <end position="192"/>
    </location>
</feature>
<dbReference type="InterPro" id="IPR023473">
    <property type="entry name" value="AMMECR1"/>
</dbReference>
<dbReference type="AlphaFoldDB" id="A0A2S9XNP6"/>
<keyword evidence="3" id="KW-1185">Reference proteome</keyword>
<dbReference type="NCBIfam" id="TIGR04335">
    <property type="entry name" value="AmmeMemoSam_A"/>
    <property type="match status" value="1"/>
</dbReference>
<accession>A0A2S9XNP6</accession>
<evidence type="ECO:0000259" key="1">
    <source>
        <dbReference type="PROSITE" id="PS51112"/>
    </source>
</evidence>
<organism evidence="2 3">
    <name type="scientific">Enhygromyxa salina</name>
    <dbReference type="NCBI Taxonomy" id="215803"/>
    <lineage>
        <taxon>Bacteria</taxon>
        <taxon>Pseudomonadati</taxon>
        <taxon>Myxococcota</taxon>
        <taxon>Polyangia</taxon>
        <taxon>Nannocystales</taxon>
        <taxon>Nannocystaceae</taxon>
        <taxon>Enhygromyxa</taxon>
    </lineage>
</organism>
<sequence>MTDPLDIDPALILAIARGAVDERFGATKMLIPPRAWLDEHAATFVTIHRAEQLHGCIGSLEARRSLREDVRHNAVMAAFNDPRTRALRADELELMRVSVSVLGLRSPLEVANEADARQQLRPHVDGLVLTCKGKRGVFLPQVWESLPEPGAFLDSLKRKAGLRASFWSPDLKLERFSVRKFEEPRTRFAQNAQGWWH</sequence>
<dbReference type="Gene3D" id="3.30.1490.150">
    <property type="entry name" value="Hypothetical protein ph0010, domain 2"/>
    <property type="match status" value="1"/>
</dbReference>
<dbReference type="Pfam" id="PF01871">
    <property type="entry name" value="AMMECR1"/>
    <property type="match status" value="1"/>
</dbReference>
<dbReference type="PANTHER" id="PTHR13016:SF0">
    <property type="entry name" value="AMME SYNDROME CANDIDATE GENE 1 PROTEIN"/>
    <property type="match status" value="1"/>
</dbReference>
<dbReference type="RefSeq" id="WP_106393383.1">
    <property type="nucleotide sequence ID" value="NZ_PVNK01000177.1"/>
</dbReference>
<protein>
    <recommendedName>
        <fullName evidence="1">AMMECR1 domain-containing protein</fullName>
    </recommendedName>
</protein>